<gene>
    <name evidence="3" type="ORF">LODBEIA_P08940</name>
</gene>
<feature type="compositionally biased region" description="Basic and acidic residues" evidence="1">
    <location>
        <begin position="163"/>
        <end position="199"/>
    </location>
</feature>
<dbReference type="GeneID" id="92206090"/>
<dbReference type="PANTHER" id="PTHR46620">
    <property type="entry name" value="J DOMAIN-CONTAINING PROTEIN SPF31"/>
    <property type="match status" value="1"/>
</dbReference>
<dbReference type="Gene3D" id="1.10.287.110">
    <property type="entry name" value="DnaJ domain"/>
    <property type="match status" value="1"/>
</dbReference>
<evidence type="ECO:0000313" key="4">
    <source>
        <dbReference type="Proteomes" id="UP001497383"/>
    </source>
</evidence>
<dbReference type="EMBL" id="OZ022405">
    <property type="protein sequence ID" value="CAK9436336.1"/>
    <property type="molecule type" value="Genomic_DNA"/>
</dbReference>
<evidence type="ECO:0000313" key="3">
    <source>
        <dbReference type="EMBL" id="CAK9436336.1"/>
    </source>
</evidence>
<accession>A0ABP0ZES7</accession>
<protein>
    <recommendedName>
        <fullName evidence="2">J domain-containing protein</fullName>
    </recommendedName>
</protein>
<dbReference type="SUPFAM" id="SSF46565">
    <property type="entry name" value="Chaperone J-domain"/>
    <property type="match status" value="1"/>
</dbReference>
<feature type="compositionally biased region" description="Basic residues" evidence="1">
    <location>
        <begin position="211"/>
        <end position="224"/>
    </location>
</feature>
<dbReference type="RefSeq" id="XP_066827832.1">
    <property type="nucleotide sequence ID" value="XM_066976864.1"/>
</dbReference>
<dbReference type="PANTHER" id="PTHR46620:SF1">
    <property type="entry name" value="J DOMAIN-CONTAINING PROTEIN SPF31"/>
    <property type="match status" value="1"/>
</dbReference>
<proteinExistence type="predicted"/>
<dbReference type="CDD" id="cd06257">
    <property type="entry name" value="DnaJ"/>
    <property type="match status" value="1"/>
</dbReference>
<dbReference type="InterPro" id="IPR036869">
    <property type="entry name" value="J_dom_sf"/>
</dbReference>
<sequence length="224" mass="25935">MADELDRILSIEESALSRNAEIERILECPEGDYFSTMEINPMTCPSEDLISIVRKIYRKKSLLIHPDKSDHARAPEAFDKLKKAEAVLSSSSISSRSDNSTADELFDEKTRLLSIYKAAAQNATRTTSPSDNFNDKVNVQIRNEVKEILEDEKSQLELQKLAKQSEETRKQEYQKQVNKERELKRKADAQWEDQRDSRVKKWRQYSNKVEKKSKAKKKSPKVLV</sequence>
<evidence type="ECO:0000259" key="2">
    <source>
        <dbReference type="PROSITE" id="PS50076"/>
    </source>
</evidence>
<feature type="region of interest" description="Disordered" evidence="1">
    <location>
        <begin position="163"/>
        <end position="224"/>
    </location>
</feature>
<name>A0ABP0ZES7_9ASCO</name>
<dbReference type="InterPro" id="IPR001623">
    <property type="entry name" value="DnaJ_domain"/>
</dbReference>
<evidence type="ECO:0000256" key="1">
    <source>
        <dbReference type="SAM" id="MobiDB-lite"/>
    </source>
</evidence>
<organism evidence="3 4">
    <name type="scientific">Lodderomyces beijingensis</name>
    <dbReference type="NCBI Taxonomy" id="1775926"/>
    <lineage>
        <taxon>Eukaryota</taxon>
        <taxon>Fungi</taxon>
        <taxon>Dikarya</taxon>
        <taxon>Ascomycota</taxon>
        <taxon>Saccharomycotina</taxon>
        <taxon>Pichiomycetes</taxon>
        <taxon>Debaryomycetaceae</taxon>
        <taxon>Candida/Lodderomyces clade</taxon>
        <taxon>Lodderomyces</taxon>
    </lineage>
</organism>
<dbReference type="Pfam" id="PF00226">
    <property type="entry name" value="DnaJ"/>
    <property type="match status" value="1"/>
</dbReference>
<dbReference type="Proteomes" id="UP001497383">
    <property type="component" value="Chromosome 1"/>
</dbReference>
<keyword evidence="4" id="KW-1185">Reference proteome</keyword>
<feature type="domain" description="J" evidence="2">
    <location>
        <begin position="32"/>
        <end position="110"/>
    </location>
</feature>
<reference evidence="3 4" key="1">
    <citation type="submission" date="2024-03" db="EMBL/GenBank/DDBJ databases">
        <authorList>
            <person name="Brejova B."/>
        </authorList>
    </citation>
    <scope>NUCLEOTIDE SEQUENCE [LARGE SCALE GENOMIC DNA]</scope>
    <source>
        <strain evidence="3 4">CBS 14171</strain>
    </source>
</reference>
<dbReference type="PROSITE" id="PS50076">
    <property type="entry name" value="DNAJ_2"/>
    <property type="match status" value="1"/>
</dbReference>